<evidence type="ECO:0000256" key="5">
    <source>
        <dbReference type="ARBA" id="ARBA00037300"/>
    </source>
</evidence>
<comment type="subcellular location">
    <subcellularLocation>
        <location evidence="1">Nucleus</location>
        <location evidence="1">Nucleolus</location>
    </subcellularLocation>
</comment>
<dbReference type="GO" id="GO:0006364">
    <property type="term" value="P:rRNA processing"/>
    <property type="evidence" value="ECO:0007669"/>
    <property type="project" value="UniProtKB-KW"/>
</dbReference>
<dbReference type="EMBL" id="JAATIS010000859">
    <property type="protein sequence ID" value="KAG2467047.1"/>
    <property type="molecule type" value="Genomic_DNA"/>
</dbReference>
<dbReference type="Pfam" id="PF04900">
    <property type="entry name" value="Fcf1"/>
    <property type="match status" value="1"/>
</dbReference>
<accession>A0A8X7XFN0</accession>
<keyword evidence="3" id="KW-0698">rRNA processing</keyword>
<name>A0A8X7XFN0_POLSE</name>
<dbReference type="RefSeq" id="XP_039593978.1">
    <property type="nucleotide sequence ID" value="XM_039738044.1"/>
</dbReference>
<protein>
    <recommendedName>
        <fullName evidence="7">rRNA-processing protein UTP23 homolog</fullName>
    </recommendedName>
</protein>
<proteinExistence type="inferred from homology"/>
<dbReference type="FunFam" id="3.40.50.1010:FF:000006">
    <property type="entry name" value="rRNA-processing protein UTP23 homolog"/>
    <property type="match status" value="1"/>
</dbReference>
<feature type="non-terminal residue" evidence="9">
    <location>
        <position position="1"/>
    </location>
</feature>
<evidence type="ECO:0000256" key="1">
    <source>
        <dbReference type="ARBA" id="ARBA00004604"/>
    </source>
</evidence>
<evidence type="ECO:0000256" key="7">
    <source>
        <dbReference type="ARBA" id="ARBA00071400"/>
    </source>
</evidence>
<gene>
    <name evidence="9" type="primary">Utp23</name>
    <name evidence="9" type="ORF">GTO96_0009981</name>
</gene>
<comment type="function">
    <text evidence="5">Involved in rRNA-processing and ribosome biogenesis.</text>
</comment>
<evidence type="ECO:0000259" key="8">
    <source>
        <dbReference type="Pfam" id="PF24779"/>
    </source>
</evidence>
<dbReference type="PANTHER" id="PTHR12416">
    <property type="entry name" value="RRNA-PROCESSING PROTEIN UTP23 HOMOLOG"/>
    <property type="match status" value="1"/>
</dbReference>
<keyword evidence="4" id="KW-0539">Nucleus</keyword>
<comment type="similarity">
    <text evidence="6">Belongs to the UTP23/FCF1 family. UTP23 subfamily.</text>
</comment>
<keyword evidence="10" id="KW-1185">Reference proteome</keyword>
<dbReference type="AlphaFoldDB" id="A0A8X7XFN0"/>
<dbReference type="InterPro" id="IPR029060">
    <property type="entry name" value="PIN-like_dom_sf"/>
</dbReference>
<organism evidence="9 10">
    <name type="scientific">Polypterus senegalus</name>
    <name type="common">Senegal bichir</name>
    <dbReference type="NCBI Taxonomy" id="55291"/>
    <lineage>
        <taxon>Eukaryota</taxon>
        <taxon>Metazoa</taxon>
        <taxon>Chordata</taxon>
        <taxon>Craniata</taxon>
        <taxon>Vertebrata</taxon>
        <taxon>Euteleostomi</taxon>
        <taxon>Actinopterygii</taxon>
        <taxon>Polypteriformes</taxon>
        <taxon>Polypteridae</taxon>
        <taxon>Polypterus</taxon>
    </lineage>
</organism>
<dbReference type="Pfam" id="PF24779">
    <property type="entry name" value="UTP23_sensor"/>
    <property type="match status" value="1"/>
</dbReference>
<dbReference type="InterPro" id="IPR057776">
    <property type="entry name" value="UTP23_sensor"/>
</dbReference>
<evidence type="ECO:0000256" key="3">
    <source>
        <dbReference type="ARBA" id="ARBA00022552"/>
    </source>
</evidence>
<dbReference type="Gene3D" id="3.40.50.1010">
    <property type="entry name" value="5'-nuclease"/>
    <property type="match status" value="1"/>
</dbReference>
<feature type="domain" description="UTP23 sensor motif region" evidence="8">
    <location>
        <begin position="192"/>
        <end position="210"/>
    </location>
</feature>
<feature type="non-terminal residue" evidence="9">
    <location>
        <position position="249"/>
    </location>
</feature>
<comment type="caution">
    <text evidence="9">The sequence shown here is derived from an EMBL/GenBank/DDBJ whole genome shotgun (WGS) entry which is preliminary data.</text>
</comment>
<evidence type="ECO:0000313" key="9">
    <source>
        <dbReference type="EMBL" id="KAG2467047.1"/>
    </source>
</evidence>
<keyword evidence="2" id="KW-0690">Ribosome biogenesis</keyword>
<dbReference type="InterPro" id="IPR006984">
    <property type="entry name" value="Fcf1/UTP23"/>
</dbReference>
<dbReference type="GO" id="GO:0032040">
    <property type="term" value="C:small-subunit processome"/>
    <property type="evidence" value="ECO:0007669"/>
    <property type="project" value="InterPro"/>
</dbReference>
<dbReference type="GeneID" id="120516398"/>
<dbReference type="Proteomes" id="UP000886611">
    <property type="component" value="Unassembled WGS sequence"/>
</dbReference>
<evidence type="ECO:0000256" key="2">
    <source>
        <dbReference type="ARBA" id="ARBA00022517"/>
    </source>
</evidence>
<dbReference type="OrthoDB" id="25675at2759"/>
<evidence type="ECO:0000313" key="10">
    <source>
        <dbReference type="Proteomes" id="UP000886611"/>
    </source>
</evidence>
<sequence length="249" mass="28318">MKITRQKHAKRNISFYKYNFNFREPYQILVDGTFCQAALKNKIQIKEQMPKYFMGEVQLCTTNCVLKELEALGKELYGAKIILQRFKVRNCPHYKSPVSASQCLQSMIDGHNPHHYFVATQDQELTAFIKRTPGVPLIFIIQNTIVLDKPSSASVAHIQALQAGQLVTIQQQQSIDTLKQEQGLVKSVSRGKKRKRKGGPNPLSCLKKKKKATPALQPKPGEKKKRSRHRRHKSGAPTLQQSDNQNVEV</sequence>
<reference evidence="9 10" key="1">
    <citation type="journal article" date="2021" name="Cell">
        <title>Tracing the genetic footprints of vertebrate landing in non-teleost ray-finned fishes.</title>
        <authorList>
            <person name="Bi X."/>
            <person name="Wang K."/>
            <person name="Yang L."/>
            <person name="Pan H."/>
            <person name="Jiang H."/>
            <person name="Wei Q."/>
            <person name="Fang M."/>
            <person name="Yu H."/>
            <person name="Zhu C."/>
            <person name="Cai Y."/>
            <person name="He Y."/>
            <person name="Gan X."/>
            <person name="Zeng H."/>
            <person name="Yu D."/>
            <person name="Zhu Y."/>
            <person name="Jiang H."/>
            <person name="Qiu Q."/>
            <person name="Yang H."/>
            <person name="Zhang Y.E."/>
            <person name="Wang W."/>
            <person name="Zhu M."/>
            <person name="He S."/>
            <person name="Zhang G."/>
        </authorList>
    </citation>
    <scope>NUCLEOTIDE SEQUENCE [LARGE SCALE GENOMIC DNA]</scope>
    <source>
        <strain evidence="9">Bchr_013</strain>
    </source>
</reference>
<dbReference type="CDD" id="cd09866">
    <property type="entry name" value="PIN_Fcf1-Utp23-H"/>
    <property type="match status" value="1"/>
</dbReference>
<dbReference type="SUPFAM" id="SSF88723">
    <property type="entry name" value="PIN domain-like"/>
    <property type="match status" value="1"/>
</dbReference>
<evidence type="ECO:0000256" key="4">
    <source>
        <dbReference type="ARBA" id="ARBA00023242"/>
    </source>
</evidence>
<evidence type="ECO:0000256" key="6">
    <source>
        <dbReference type="ARBA" id="ARBA00038503"/>
    </source>
</evidence>